<keyword evidence="1" id="KW-1133">Transmembrane helix</keyword>
<evidence type="ECO:0000313" key="3">
    <source>
        <dbReference type="Proteomes" id="UP000007879"/>
    </source>
</evidence>
<keyword evidence="1" id="KW-0812">Transmembrane</keyword>
<feature type="transmembrane region" description="Helical" evidence="1">
    <location>
        <begin position="112"/>
        <end position="137"/>
    </location>
</feature>
<name>A0AAN0JSN0_AMPQE</name>
<organism evidence="2 3">
    <name type="scientific">Amphimedon queenslandica</name>
    <name type="common">Sponge</name>
    <dbReference type="NCBI Taxonomy" id="400682"/>
    <lineage>
        <taxon>Eukaryota</taxon>
        <taxon>Metazoa</taxon>
        <taxon>Porifera</taxon>
        <taxon>Demospongiae</taxon>
        <taxon>Heteroscleromorpha</taxon>
        <taxon>Haplosclerida</taxon>
        <taxon>Niphatidae</taxon>
        <taxon>Amphimedon</taxon>
    </lineage>
</organism>
<sequence length="158" mass="17299">MHYGIKLQVWGLSLVSFIERKVLLLLISSLISLALSLTHGSPQPLLVPLLTQFIPVSVLVLLPMLLFRLICGLSNGGIIVLSGTQAATKLLLAKRKFSRVLFLKRSQEKSPLLLYLVTVALLMIAITCYLVVLISLLDCGTSSKEYCSTLLQFMVGGQ</sequence>
<protein>
    <submittedName>
        <fullName evidence="2">Uncharacterized protein</fullName>
    </submittedName>
</protein>
<reference evidence="2" key="2">
    <citation type="submission" date="2024-06" db="UniProtKB">
        <authorList>
            <consortium name="EnsemblMetazoa"/>
        </authorList>
    </citation>
    <scope>IDENTIFICATION</scope>
</reference>
<dbReference type="GeneID" id="109588387"/>
<evidence type="ECO:0000313" key="2">
    <source>
        <dbReference type="EnsemblMetazoa" id="XP_019860118.1"/>
    </source>
</evidence>
<evidence type="ECO:0000256" key="1">
    <source>
        <dbReference type="SAM" id="Phobius"/>
    </source>
</evidence>
<dbReference type="EnsemblMetazoa" id="XM_020004559.1">
    <property type="protein sequence ID" value="XP_019860118.1"/>
    <property type="gene ID" value="LOC109588387"/>
</dbReference>
<proteinExistence type="predicted"/>
<reference evidence="3" key="1">
    <citation type="journal article" date="2010" name="Nature">
        <title>The Amphimedon queenslandica genome and the evolution of animal complexity.</title>
        <authorList>
            <person name="Srivastava M."/>
            <person name="Simakov O."/>
            <person name="Chapman J."/>
            <person name="Fahey B."/>
            <person name="Gauthier M.E."/>
            <person name="Mitros T."/>
            <person name="Richards G.S."/>
            <person name="Conaco C."/>
            <person name="Dacre M."/>
            <person name="Hellsten U."/>
            <person name="Larroux C."/>
            <person name="Putnam N.H."/>
            <person name="Stanke M."/>
            <person name="Adamska M."/>
            <person name="Darling A."/>
            <person name="Degnan S.M."/>
            <person name="Oakley T.H."/>
            <person name="Plachetzki D.C."/>
            <person name="Zhai Y."/>
            <person name="Adamski M."/>
            <person name="Calcino A."/>
            <person name="Cummins S.F."/>
            <person name="Goodstein D.M."/>
            <person name="Harris C."/>
            <person name="Jackson D.J."/>
            <person name="Leys S.P."/>
            <person name="Shu S."/>
            <person name="Woodcroft B.J."/>
            <person name="Vervoort M."/>
            <person name="Kosik K.S."/>
            <person name="Manning G."/>
            <person name="Degnan B.M."/>
            <person name="Rokhsar D.S."/>
        </authorList>
    </citation>
    <scope>NUCLEOTIDE SEQUENCE [LARGE SCALE GENOMIC DNA]</scope>
</reference>
<dbReference type="RefSeq" id="XP_019860118.1">
    <property type="nucleotide sequence ID" value="XM_020004559.1"/>
</dbReference>
<keyword evidence="3" id="KW-1185">Reference proteome</keyword>
<accession>A0AAN0JSN0</accession>
<keyword evidence="1" id="KW-0472">Membrane</keyword>
<dbReference type="KEGG" id="aqu:109588387"/>
<dbReference type="Proteomes" id="UP000007879">
    <property type="component" value="Unassembled WGS sequence"/>
</dbReference>
<dbReference type="AlphaFoldDB" id="A0AAN0JSN0"/>